<keyword evidence="2" id="KW-1185">Reference proteome</keyword>
<dbReference type="Gene3D" id="3.90.960.10">
    <property type="entry name" value="YbaK/aminoacyl-tRNA synthetase-associated domain"/>
    <property type="match status" value="1"/>
</dbReference>
<dbReference type="PANTHER" id="PTHR30411">
    <property type="entry name" value="CYTOPLASMIC PROTEIN"/>
    <property type="match status" value="1"/>
</dbReference>
<gene>
    <name evidence="1" type="ORF">THAPSDRAFT_1979</name>
</gene>
<organism evidence="1 2">
    <name type="scientific">Thalassiosira pseudonana</name>
    <name type="common">Marine diatom</name>
    <name type="synonym">Cyclotella nana</name>
    <dbReference type="NCBI Taxonomy" id="35128"/>
    <lineage>
        <taxon>Eukaryota</taxon>
        <taxon>Sar</taxon>
        <taxon>Stramenopiles</taxon>
        <taxon>Ochrophyta</taxon>
        <taxon>Bacillariophyta</taxon>
        <taxon>Coscinodiscophyceae</taxon>
        <taxon>Thalassiosirophycidae</taxon>
        <taxon>Thalassiosirales</taxon>
        <taxon>Thalassiosiraceae</taxon>
        <taxon>Thalassiosira</taxon>
    </lineage>
</organism>
<dbReference type="SUPFAM" id="SSF55826">
    <property type="entry name" value="YbaK/ProRS associated domain"/>
    <property type="match status" value="1"/>
</dbReference>
<dbReference type="GeneID" id="7445103"/>
<name>B8BSG7_THAPS</name>
<reference evidence="1 2" key="1">
    <citation type="journal article" date="2004" name="Science">
        <title>The genome of the diatom Thalassiosira pseudonana: ecology, evolution, and metabolism.</title>
        <authorList>
            <person name="Armbrust E.V."/>
            <person name="Berges J.A."/>
            <person name="Bowler C."/>
            <person name="Green B.R."/>
            <person name="Martinez D."/>
            <person name="Putnam N.H."/>
            <person name="Zhou S."/>
            <person name="Allen A.E."/>
            <person name="Apt K.E."/>
            <person name="Bechner M."/>
            <person name="Brzezinski M.A."/>
            <person name="Chaal B.K."/>
            <person name="Chiovitti A."/>
            <person name="Davis A.K."/>
            <person name="Demarest M.S."/>
            <person name="Detter J.C."/>
            <person name="Glavina T."/>
            <person name="Goodstein D."/>
            <person name="Hadi M.Z."/>
            <person name="Hellsten U."/>
            <person name="Hildebrand M."/>
            <person name="Jenkins B.D."/>
            <person name="Jurka J."/>
            <person name="Kapitonov V.V."/>
            <person name="Kroger N."/>
            <person name="Lau W.W."/>
            <person name="Lane T.W."/>
            <person name="Larimer F.W."/>
            <person name="Lippmeier J.C."/>
            <person name="Lucas S."/>
            <person name="Medina M."/>
            <person name="Montsant A."/>
            <person name="Obornik M."/>
            <person name="Parker M.S."/>
            <person name="Palenik B."/>
            <person name="Pazour G.J."/>
            <person name="Richardson P.M."/>
            <person name="Rynearson T.A."/>
            <person name="Saito M.A."/>
            <person name="Schwartz D.C."/>
            <person name="Thamatrakoln K."/>
            <person name="Valentin K."/>
            <person name="Vardi A."/>
            <person name="Wilkerson F.P."/>
            <person name="Rokhsar D.S."/>
        </authorList>
    </citation>
    <scope>NUCLEOTIDE SEQUENCE [LARGE SCALE GENOMIC DNA]</scope>
    <source>
        <strain evidence="1 2">CCMP1335</strain>
    </source>
</reference>
<dbReference type="CDD" id="cd04332">
    <property type="entry name" value="YbaK_like"/>
    <property type="match status" value="1"/>
</dbReference>
<dbReference type="InterPro" id="IPR036754">
    <property type="entry name" value="YbaK/aa-tRNA-synt-asso_dom_sf"/>
</dbReference>
<dbReference type="EMBL" id="CM000638">
    <property type="protein sequence ID" value="EED96718.1"/>
    <property type="molecule type" value="Genomic_DNA"/>
</dbReference>
<sequence>MASFETISTTQARLNELEKSAWGCAGDITPEMRRARRHVQSAGCYSSQWCWCPSHYYSLALDERKEILGAHSKSQLCKACLFENKNFVPNDVATGDCADRTNSKYYLIVVQYVESINIKTLASELRGLRPPGATRLDPNYFSDLRLAPEEVSEQLTGYGHNGVSPFGMLEASIPIVVCKSILSVRPKFIWMGGGHKDLKLGLAVSEFVSGVDAIVLDVSEPRTDMFDD</sequence>
<evidence type="ECO:0000313" key="2">
    <source>
        <dbReference type="Proteomes" id="UP000001449"/>
    </source>
</evidence>
<dbReference type="GO" id="GO:0002161">
    <property type="term" value="F:aminoacyl-tRNA deacylase activity"/>
    <property type="evidence" value="ECO:0000318"/>
    <property type="project" value="GO_Central"/>
</dbReference>
<protein>
    <recommendedName>
        <fullName evidence="3">YbaK/aminoacyl-tRNA synthetase-associated domain-containing protein</fullName>
    </recommendedName>
</protein>
<evidence type="ECO:0000313" key="1">
    <source>
        <dbReference type="EMBL" id="EED96718.1"/>
    </source>
</evidence>
<dbReference type="KEGG" id="tps:THAPSDRAFT_1979"/>
<evidence type="ECO:0008006" key="3">
    <source>
        <dbReference type="Google" id="ProtNLM"/>
    </source>
</evidence>
<dbReference type="PaxDb" id="35128-Thaps1979"/>
<dbReference type="GO" id="GO:0106074">
    <property type="term" value="P:aminoacyl-tRNA metabolism involved in translational fidelity"/>
    <property type="evidence" value="ECO:0000318"/>
    <property type="project" value="GO_Central"/>
</dbReference>
<dbReference type="AlphaFoldDB" id="B8BSG7"/>
<dbReference type="InParanoid" id="B8BSG7"/>
<dbReference type="eggNOG" id="ENOG502QTG1">
    <property type="taxonomic scope" value="Eukaryota"/>
</dbReference>
<dbReference type="OMA" id="HIDWKLG"/>
<dbReference type="RefSeq" id="XP_002287077.1">
    <property type="nucleotide sequence ID" value="XM_002287041.1"/>
</dbReference>
<proteinExistence type="predicted"/>
<dbReference type="Proteomes" id="UP000001449">
    <property type="component" value="Chromosome 1"/>
</dbReference>
<dbReference type="PANTHER" id="PTHR30411:SF4">
    <property type="entry name" value="YBAK_AMINOACYL-TRNA SYNTHETASE-ASSOCIATED DOMAIN-CONTAINING PROTEIN"/>
    <property type="match status" value="1"/>
</dbReference>
<accession>B8BSG7</accession>
<dbReference type="HOGENOM" id="CLU_081957_1_0_1"/>
<reference evidence="1 2" key="2">
    <citation type="journal article" date="2008" name="Nature">
        <title>The Phaeodactylum genome reveals the evolutionary history of diatom genomes.</title>
        <authorList>
            <person name="Bowler C."/>
            <person name="Allen A.E."/>
            <person name="Badger J.H."/>
            <person name="Grimwood J."/>
            <person name="Jabbari K."/>
            <person name="Kuo A."/>
            <person name="Maheswari U."/>
            <person name="Martens C."/>
            <person name="Maumus F."/>
            <person name="Otillar R.P."/>
            <person name="Rayko E."/>
            <person name="Salamov A."/>
            <person name="Vandepoele K."/>
            <person name="Beszteri B."/>
            <person name="Gruber A."/>
            <person name="Heijde M."/>
            <person name="Katinka M."/>
            <person name="Mock T."/>
            <person name="Valentin K."/>
            <person name="Verret F."/>
            <person name="Berges J.A."/>
            <person name="Brownlee C."/>
            <person name="Cadoret J.P."/>
            <person name="Chiovitti A."/>
            <person name="Choi C.J."/>
            <person name="Coesel S."/>
            <person name="De Martino A."/>
            <person name="Detter J.C."/>
            <person name="Durkin C."/>
            <person name="Falciatore A."/>
            <person name="Fournet J."/>
            <person name="Haruta M."/>
            <person name="Huysman M.J."/>
            <person name="Jenkins B.D."/>
            <person name="Jiroutova K."/>
            <person name="Jorgensen R.E."/>
            <person name="Joubert Y."/>
            <person name="Kaplan A."/>
            <person name="Kroger N."/>
            <person name="Kroth P.G."/>
            <person name="La Roche J."/>
            <person name="Lindquist E."/>
            <person name="Lommer M."/>
            <person name="Martin-Jezequel V."/>
            <person name="Lopez P.J."/>
            <person name="Lucas S."/>
            <person name="Mangogna M."/>
            <person name="McGinnis K."/>
            <person name="Medlin L.K."/>
            <person name="Montsant A."/>
            <person name="Oudot-Le Secq M.P."/>
            <person name="Napoli C."/>
            <person name="Obornik M."/>
            <person name="Parker M.S."/>
            <person name="Petit J.L."/>
            <person name="Porcel B.M."/>
            <person name="Poulsen N."/>
            <person name="Robison M."/>
            <person name="Rychlewski L."/>
            <person name="Rynearson T.A."/>
            <person name="Schmutz J."/>
            <person name="Shapiro H."/>
            <person name="Siaut M."/>
            <person name="Stanley M."/>
            <person name="Sussman M.R."/>
            <person name="Taylor A.R."/>
            <person name="Vardi A."/>
            <person name="von Dassow P."/>
            <person name="Vyverman W."/>
            <person name="Willis A."/>
            <person name="Wyrwicz L.S."/>
            <person name="Rokhsar D.S."/>
            <person name="Weissenbach J."/>
            <person name="Armbrust E.V."/>
            <person name="Green B.R."/>
            <person name="Van de Peer Y."/>
            <person name="Grigoriev I.V."/>
        </authorList>
    </citation>
    <scope>NUCLEOTIDE SEQUENCE [LARGE SCALE GENOMIC DNA]</scope>
    <source>
        <strain evidence="1 2">CCMP1335</strain>
    </source>
</reference>